<proteinExistence type="predicted"/>
<reference evidence="1" key="1">
    <citation type="submission" date="2021-06" db="EMBL/GenBank/DDBJ databases">
        <authorList>
            <person name="Kallberg Y."/>
            <person name="Tangrot J."/>
            <person name="Rosling A."/>
        </authorList>
    </citation>
    <scope>NUCLEOTIDE SEQUENCE</scope>
    <source>
        <strain evidence="1">28 12/20/2015</strain>
    </source>
</reference>
<dbReference type="EMBL" id="CAJVPW010003107">
    <property type="protein sequence ID" value="CAG8518727.1"/>
    <property type="molecule type" value="Genomic_DNA"/>
</dbReference>
<protein>
    <submittedName>
        <fullName evidence="1">3656_t:CDS:1</fullName>
    </submittedName>
</protein>
<keyword evidence="2" id="KW-1185">Reference proteome</keyword>
<gene>
    <name evidence="1" type="ORF">SPELUC_LOCUS3829</name>
</gene>
<dbReference type="Proteomes" id="UP000789366">
    <property type="component" value="Unassembled WGS sequence"/>
</dbReference>
<name>A0ACA9L9S8_9GLOM</name>
<evidence type="ECO:0000313" key="1">
    <source>
        <dbReference type="EMBL" id="CAG8518727.1"/>
    </source>
</evidence>
<organism evidence="1 2">
    <name type="scientific">Cetraspora pellucida</name>
    <dbReference type="NCBI Taxonomy" id="1433469"/>
    <lineage>
        <taxon>Eukaryota</taxon>
        <taxon>Fungi</taxon>
        <taxon>Fungi incertae sedis</taxon>
        <taxon>Mucoromycota</taxon>
        <taxon>Glomeromycotina</taxon>
        <taxon>Glomeromycetes</taxon>
        <taxon>Diversisporales</taxon>
        <taxon>Gigasporaceae</taxon>
        <taxon>Cetraspora</taxon>
    </lineage>
</organism>
<accession>A0ACA9L9S8</accession>
<sequence length="421" mass="48985">VGGQTEHMELDEPRLVKPSRRKRGLSVVDNLMPYNIADDLLNTRANTTYGQMLQYLNQRRNLAQVMRRPLVALEPKEIQYNNKKTNGEIKVKNRQTIVHGGNHGNWYRTRALGQLENVKSPRANSLRRTAAVSQAQRKFIPGFVTIAQPLHHLLQKDIKFEWGPQQQQVFETLKTHLITAPVLKYPDFDDTFFLYTDASGTGLGAILAQKDVDGKEHVISYASRSLSKAERNYSACELECLAVIWVLKGKRAHWILRLQSYNYTIQHRSGRTYWNVDALSRINRTEDDVMEAYMLGRKYRSNLEYLGPSKLYGNTYQTYSHPTHSEHLALEIVNRRKAIYTIEFHRFNLIATEPRQLLTLQDWIITDANQELARRKYLRDNGIDLEYTEPLNLQEIKKEKNANRKNDRKVVKLKPHWQMGA</sequence>
<feature type="non-terminal residue" evidence="1">
    <location>
        <position position="1"/>
    </location>
</feature>
<evidence type="ECO:0000313" key="2">
    <source>
        <dbReference type="Proteomes" id="UP000789366"/>
    </source>
</evidence>
<comment type="caution">
    <text evidence="1">The sequence shown here is derived from an EMBL/GenBank/DDBJ whole genome shotgun (WGS) entry which is preliminary data.</text>
</comment>